<organism evidence="3 4">
    <name type="scientific">Methylocapsa polymorpha</name>
    <dbReference type="NCBI Taxonomy" id="3080828"/>
    <lineage>
        <taxon>Bacteria</taxon>
        <taxon>Pseudomonadati</taxon>
        <taxon>Pseudomonadota</taxon>
        <taxon>Alphaproteobacteria</taxon>
        <taxon>Hyphomicrobiales</taxon>
        <taxon>Beijerinckiaceae</taxon>
        <taxon>Methylocapsa</taxon>
    </lineage>
</organism>
<evidence type="ECO:0000256" key="1">
    <source>
        <dbReference type="SAM" id="Phobius"/>
    </source>
</evidence>
<sequence>MEQIEQDNVLAPHPRLGRVQRIQVINGKVKTRLRVVRDQIHDPILTVLTVLLAFLIFVVVPLHASGVVSAQGYDLAIVLVLASCVLVQSKTLMAMLVIMLAVGLAVAAIIFRLKLDSTLDIYLAAGACLTIGALLIFVIARAVFAPGRVTYHRINGAVLLYLTIGLTFVALFTFVGLLAPNSFSGLSIADSPALASNLIYFSFVTLTSTGYGDIVPVHPMARAFSNLEGIIGQLYPATLLARLVTLELEGRRK</sequence>
<gene>
    <name evidence="3" type="ORF">RZS28_10120</name>
</gene>
<reference evidence="3 4" key="1">
    <citation type="submission" date="2023-10" db="EMBL/GenBank/DDBJ databases">
        <title>Novel methanotroph of the genus Methylocapsa from a subarctic wetland.</title>
        <authorList>
            <person name="Belova S.E."/>
            <person name="Oshkin I.Y."/>
            <person name="Miroshnikov K."/>
            <person name="Dedysh S.N."/>
        </authorList>
    </citation>
    <scope>NUCLEOTIDE SEQUENCE [LARGE SCALE GENOMIC DNA]</scope>
    <source>
        <strain evidence="3 4">RX1</strain>
    </source>
</reference>
<name>A0ABZ0HLN5_9HYPH</name>
<dbReference type="InterPro" id="IPR013099">
    <property type="entry name" value="K_chnl_dom"/>
</dbReference>
<keyword evidence="1" id="KW-0472">Membrane</keyword>
<protein>
    <submittedName>
        <fullName evidence="3">Ion channel</fullName>
    </submittedName>
</protein>
<evidence type="ECO:0000313" key="4">
    <source>
        <dbReference type="Proteomes" id="UP001626536"/>
    </source>
</evidence>
<keyword evidence="1" id="KW-0812">Transmembrane</keyword>
<proteinExistence type="predicted"/>
<evidence type="ECO:0000259" key="2">
    <source>
        <dbReference type="Pfam" id="PF07885"/>
    </source>
</evidence>
<feature type="transmembrane region" description="Helical" evidence="1">
    <location>
        <begin position="94"/>
        <end position="115"/>
    </location>
</feature>
<dbReference type="Gene3D" id="1.10.287.70">
    <property type="match status" value="1"/>
</dbReference>
<feature type="transmembrane region" description="Helical" evidence="1">
    <location>
        <begin position="156"/>
        <end position="178"/>
    </location>
</feature>
<feature type="transmembrane region" description="Helical" evidence="1">
    <location>
        <begin position="198"/>
        <end position="217"/>
    </location>
</feature>
<dbReference type="SUPFAM" id="SSF81324">
    <property type="entry name" value="Voltage-gated potassium channels"/>
    <property type="match status" value="1"/>
</dbReference>
<keyword evidence="1" id="KW-1133">Transmembrane helix</keyword>
<dbReference type="Pfam" id="PF07885">
    <property type="entry name" value="Ion_trans_2"/>
    <property type="match status" value="1"/>
</dbReference>
<dbReference type="Proteomes" id="UP001626536">
    <property type="component" value="Chromosome"/>
</dbReference>
<accession>A0ABZ0HLN5</accession>
<dbReference type="EMBL" id="CP136862">
    <property type="protein sequence ID" value="WOJ88207.1"/>
    <property type="molecule type" value="Genomic_DNA"/>
</dbReference>
<dbReference type="RefSeq" id="WP_407337646.1">
    <property type="nucleotide sequence ID" value="NZ_CP136862.1"/>
</dbReference>
<feature type="transmembrane region" description="Helical" evidence="1">
    <location>
        <begin position="70"/>
        <end position="87"/>
    </location>
</feature>
<feature type="transmembrane region" description="Helical" evidence="1">
    <location>
        <begin position="121"/>
        <end position="144"/>
    </location>
</feature>
<keyword evidence="4" id="KW-1185">Reference proteome</keyword>
<feature type="domain" description="Potassium channel" evidence="2">
    <location>
        <begin position="195"/>
        <end position="245"/>
    </location>
</feature>
<feature type="transmembrane region" description="Helical" evidence="1">
    <location>
        <begin position="44"/>
        <end position="64"/>
    </location>
</feature>
<evidence type="ECO:0000313" key="3">
    <source>
        <dbReference type="EMBL" id="WOJ88207.1"/>
    </source>
</evidence>